<feature type="compositionally biased region" description="Polar residues" evidence="14">
    <location>
        <begin position="477"/>
        <end position="494"/>
    </location>
</feature>
<feature type="region of interest" description="Disordered" evidence="14">
    <location>
        <begin position="460"/>
        <end position="558"/>
    </location>
</feature>
<name>A0AAV6J6Y2_9ERIC</name>
<evidence type="ECO:0000256" key="8">
    <source>
        <dbReference type="ARBA" id="ARBA00022771"/>
    </source>
</evidence>
<feature type="compositionally biased region" description="Low complexity" evidence="14">
    <location>
        <begin position="52"/>
        <end position="82"/>
    </location>
</feature>
<feature type="domain" description="AGC-kinase C-terminal" evidence="16">
    <location>
        <begin position="1267"/>
        <end position="1370"/>
    </location>
</feature>
<evidence type="ECO:0000256" key="13">
    <source>
        <dbReference type="ARBA" id="ARBA00048679"/>
    </source>
</evidence>
<dbReference type="PROSITE" id="PS51285">
    <property type="entry name" value="AGC_KINASE_CTER"/>
    <property type="match status" value="1"/>
</dbReference>
<evidence type="ECO:0000256" key="3">
    <source>
        <dbReference type="ARBA" id="ARBA00022527"/>
    </source>
</evidence>
<dbReference type="CDD" id="cd05579">
    <property type="entry name" value="STKc_MAST_like"/>
    <property type="match status" value="1"/>
</dbReference>
<protein>
    <recommendedName>
        <fullName evidence="2">non-specific serine/threonine protein kinase</fullName>
        <ecNumber evidence="2">2.7.11.1</ecNumber>
    </recommendedName>
</protein>
<keyword evidence="3" id="KW-0723">Serine/threonine-protein kinase</keyword>
<keyword evidence="6" id="KW-0479">Metal-binding</keyword>
<keyword evidence="9" id="KW-0418">Kinase</keyword>
<comment type="similarity">
    <text evidence="1">Belongs to the protein kinase superfamily. AGC Ser/Thr protein kinase family.</text>
</comment>
<dbReference type="InterPro" id="IPR011009">
    <property type="entry name" value="Kinase-like_dom_sf"/>
</dbReference>
<evidence type="ECO:0000313" key="17">
    <source>
        <dbReference type="EMBL" id="KAG5536065.1"/>
    </source>
</evidence>
<feature type="compositionally biased region" description="Polar residues" evidence="14">
    <location>
        <begin position="241"/>
        <end position="253"/>
    </location>
</feature>
<comment type="catalytic activity">
    <reaction evidence="13">
        <text>L-seryl-[protein] + ATP = O-phospho-L-seryl-[protein] + ADP + H(+)</text>
        <dbReference type="Rhea" id="RHEA:17989"/>
        <dbReference type="Rhea" id="RHEA-COMP:9863"/>
        <dbReference type="Rhea" id="RHEA-COMP:11604"/>
        <dbReference type="ChEBI" id="CHEBI:15378"/>
        <dbReference type="ChEBI" id="CHEBI:29999"/>
        <dbReference type="ChEBI" id="CHEBI:30616"/>
        <dbReference type="ChEBI" id="CHEBI:83421"/>
        <dbReference type="ChEBI" id="CHEBI:456216"/>
        <dbReference type="EC" id="2.7.11.1"/>
    </reaction>
</comment>
<feature type="compositionally biased region" description="Low complexity" evidence="14">
    <location>
        <begin position="157"/>
        <end position="175"/>
    </location>
</feature>
<organism evidence="17 18">
    <name type="scientific">Rhododendron griersonianum</name>
    <dbReference type="NCBI Taxonomy" id="479676"/>
    <lineage>
        <taxon>Eukaryota</taxon>
        <taxon>Viridiplantae</taxon>
        <taxon>Streptophyta</taxon>
        <taxon>Embryophyta</taxon>
        <taxon>Tracheophyta</taxon>
        <taxon>Spermatophyta</taxon>
        <taxon>Magnoliopsida</taxon>
        <taxon>eudicotyledons</taxon>
        <taxon>Gunneridae</taxon>
        <taxon>Pentapetalae</taxon>
        <taxon>asterids</taxon>
        <taxon>Ericales</taxon>
        <taxon>Ericaceae</taxon>
        <taxon>Ericoideae</taxon>
        <taxon>Rhodoreae</taxon>
        <taxon>Rhododendron</taxon>
    </lineage>
</organism>
<evidence type="ECO:0000256" key="10">
    <source>
        <dbReference type="ARBA" id="ARBA00022833"/>
    </source>
</evidence>
<feature type="compositionally biased region" description="Basic and acidic residues" evidence="14">
    <location>
        <begin position="84"/>
        <end position="98"/>
    </location>
</feature>
<keyword evidence="5" id="KW-0808">Transferase</keyword>
<feature type="compositionally biased region" description="Polar residues" evidence="14">
    <location>
        <begin position="19"/>
        <end position="34"/>
    </location>
</feature>
<dbReference type="Pfam" id="PF26031">
    <property type="entry name" value="IREH1"/>
    <property type="match status" value="1"/>
</dbReference>
<evidence type="ECO:0000256" key="5">
    <source>
        <dbReference type="ARBA" id="ARBA00022679"/>
    </source>
</evidence>
<dbReference type="GO" id="GO:0004674">
    <property type="term" value="F:protein serine/threonine kinase activity"/>
    <property type="evidence" value="ECO:0007669"/>
    <property type="project" value="UniProtKB-KW"/>
</dbReference>
<evidence type="ECO:0000313" key="18">
    <source>
        <dbReference type="Proteomes" id="UP000823749"/>
    </source>
</evidence>
<dbReference type="Gene3D" id="3.30.200.20">
    <property type="entry name" value="Phosphorylase Kinase, domain 1"/>
    <property type="match status" value="1"/>
</dbReference>
<feature type="domain" description="Protein kinase" evidence="15">
    <location>
        <begin position="906"/>
        <end position="1266"/>
    </location>
</feature>
<proteinExistence type="inferred from homology"/>
<dbReference type="InterPro" id="IPR008271">
    <property type="entry name" value="Ser/Thr_kinase_AS"/>
</dbReference>
<dbReference type="GO" id="GO:0008270">
    <property type="term" value="F:zinc ion binding"/>
    <property type="evidence" value="ECO:0007669"/>
    <property type="project" value="UniProtKB-KW"/>
</dbReference>
<comment type="caution">
    <text evidence="17">The sequence shown here is derived from an EMBL/GenBank/DDBJ whole genome shotgun (WGS) entry which is preliminary data.</text>
</comment>
<evidence type="ECO:0000259" key="15">
    <source>
        <dbReference type="PROSITE" id="PS50011"/>
    </source>
</evidence>
<evidence type="ECO:0000256" key="2">
    <source>
        <dbReference type="ARBA" id="ARBA00012513"/>
    </source>
</evidence>
<feature type="compositionally biased region" description="Basic and acidic residues" evidence="14">
    <location>
        <begin position="186"/>
        <end position="195"/>
    </location>
</feature>
<evidence type="ECO:0000256" key="11">
    <source>
        <dbReference type="ARBA" id="ARBA00022840"/>
    </source>
</evidence>
<dbReference type="Proteomes" id="UP000823749">
    <property type="component" value="Chromosome 8"/>
</dbReference>
<evidence type="ECO:0000256" key="9">
    <source>
        <dbReference type="ARBA" id="ARBA00022777"/>
    </source>
</evidence>
<evidence type="ECO:0000256" key="6">
    <source>
        <dbReference type="ARBA" id="ARBA00022723"/>
    </source>
</evidence>
<evidence type="ECO:0000256" key="12">
    <source>
        <dbReference type="ARBA" id="ARBA00047899"/>
    </source>
</evidence>
<dbReference type="InterPro" id="IPR050236">
    <property type="entry name" value="Ser_Thr_kinase_AGC"/>
</dbReference>
<feature type="compositionally biased region" description="Basic and acidic residues" evidence="14">
    <location>
        <begin position="495"/>
        <end position="505"/>
    </location>
</feature>
<dbReference type="PROSITE" id="PS50011">
    <property type="entry name" value="PROTEIN_KINASE_DOM"/>
    <property type="match status" value="1"/>
</dbReference>
<dbReference type="Gene3D" id="1.10.510.10">
    <property type="entry name" value="Transferase(Phosphotransferase) domain 1"/>
    <property type="match status" value="1"/>
</dbReference>
<keyword evidence="11" id="KW-0067">ATP-binding</keyword>
<dbReference type="PROSITE" id="PS00108">
    <property type="entry name" value="PROTEIN_KINASE_ST"/>
    <property type="match status" value="1"/>
</dbReference>
<feature type="compositionally biased region" description="Polar residues" evidence="14">
    <location>
        <begin position="207"/>
        <end position="232"/>
    </location>
</feature>
<dbReference type="PANTHER" id="PTHR24356">
    <property type="entry name" value="SERINE/THREONINE-PROTEIN KINASE"/>
    <property type="match status" value="1"/>
</dbReference>
<evidence type="ECO:0000259" key="16">
    <source>
        <dbReference type="PROSITE" id="PS51285"/>
    </source>
</evidence>
<accession>A0AAV6J6Y2</accession>
<dbReference type="InterPro" id="IPR000961">
    <property type="entry name" value="AGC-kinase_C"/>
</dbReference>
<keyword evidence="7" id="KW-0547">Nucleotide-binding</keyword>
<keyword evidence="8" id="KW-0863">Zinc-finger</keyword>
<comment type="catalytic activity">
    <reaction evidence="12">
        <text>L-threonyl-[protein] + ATP = O-phospho-L-threonyl-[protein] + ADP + H(+)</text>
        <dbReference type="Rhea" id="RHEA:46608"/>
        <dbReference type="Rhea" id="RHEA-COMP:11060"/>
        <dbReference type="Rhea" id="RHEA-COMP:11605"/>
        <dbReference type="ChEBI" id="CHEBI:15378"/>
        <dbReference type="ChEBI" id="CHEBI:30013"/>
        <dbReference type="ChEBI" id="CHEBI:30616"/>
        <dbReference type="ChEBI" id="CHEBI:61977"/>
        <dbReference type="ChEBI" id="CHEBI:456216"/>
        <dbReference type="EC" id="2.7.11.1"/>
    </reaction>
</comment>
<keyword evidence="4" id="KW-0597">Phosphoprotein</keyword>
<feature type="compositionally biased region" description="Low complexity" evidence="14">
    <location>
        <begin position="7"/>
        <end position="18"/>
    </location>
</feature>
<dbReference type="EC" id="2.7.11.1" evidence="2"/>
<dbReference type="GO" id="GO:0035556">
    <property type="term" value="P:intracellular signal transduction"/>
    <property type="evidence" value="ECO:0007669"/>
    <property type="project" value="TreeGrafter"/>
</dbReference>
<dbReference type="PANTHER" id="PTHR24356:SF1">
    <property type="entry name" value="SERINE_THREONINE-PROTEIN KINASE GREATWALL"/>
    <property type="match status" value="1"/>
</dbReference>
<feature type="region of interest" description="Disordered" evidence="14">
    <location>
        <begin position="1311"/>
        <end position="1330"/>
    </location>
</feature>
<sequence>MVFKGRFFSSKKSDPSSPEGSNSPRSLGSNSPSTRSEKKKVKSTKNDPPPNNSTTNSTSTITSTAVRFSAKQQQQQQSSSSSVKKKDNNKDAKVKESFEETTSQGPAPHSGLKVSPIVASSLGLNRIKTRSGPLPQESFFVFSKGQGGSSNLSKPPVASGAGDDAAVAWSSSSLGSGSGVSRKKKTGSEEEKDVKFGGYSVIDHNNHGNNSHRMSSESGPTSTDQSPLIQTRSRLRDAESSSEAAGQRNSSWRHSGGLRSSDFCTPEMKAPYDCENPKESESPRFQAILRVTSAPRKRFPGDIKSFSHELNSKGVRPFPFWKPRGLNNLEEVLVMIRAKFDKAKEEVDSDLHVFAADLVGILEKNTENNPEWQENLEDLLVLARNCAMTSPGEFWLQCEGIVQELDDRRQELPMGMLKQLHTRMLFILTRCTRLLQFHKESGFPEDENVFPLRQSLHSVGNKQIPHGITRDGKSDSAAKTSKVPSTRKFFSQEQHGLDWKRDHDVMQPGKSLSPASAADTSKNLDSPSGRDRMSSWKKLPSPAGKSTKEAAPVKGGKNGIRVESKILKNRRGASDEDLAISKSPELAPVKDSHVHSIIPSKHQHKVSWGYWGDQPNVSDDSSIICRICEEEVPTLHVEEHSRICAIADRCDQKGLRVNERLVRIAETLDKLVESFSQKDFQHVVGSPDGAKVLNSSVTEESDLASPKFSDWSRRGSVDMLDFCPEADNSVFMDDAKGLPSMSCRTRFGPKSDQGMTTSSAGSITPRSPLLTPRTSQIDLLLAGKGAYSEHDDIPQMNELADIARCVANTPLDDDCSLSYLLSCLEDLRVVIDRRKLDALTVETFGARIEKLIREKYLQLCELVDDEKVDITSTVIDEDAPMEDDVVRSLRTSPVHSSKDRTSIDDFEIIKPISRGAFGRVFLAKKRTTGDLFAIKVLKKADMIRKNAVESILAERDILISVRNPFVVRFFYSFTCRENLYLVMEYLNGGDLYSLLRNLGCLDEDVARVYIAEVVLALDYLHSLRVVHRDLKPDNLLIAHDGHIKENIRCAMDFCTSIMSLIYIHIHVLAMSVLLTGVNISISYSVHVPFHVYSTCLSNFSFSGNLAYKAFVFYVQLTDFGLSKVGLINSTDDLSGPAASGTTLLGEDETQLSISEHQRDRQKKRSAVGTPDYLAPEILLGTGHGASADWWSVGVILFELIVGIPPFNAEHPQSIFDNILNRKIPWPRVPEEMSYEAQDLIDQLLTEDPQQRLGARGASEVKQHPFFRDINWDTLARQKAAFVPSSESVLDTSYFTSRFSWNPSDEHVYAASEYDDSESGSTSGSSSCLSNRHDELGDECRGLAEFDSGSSVNYSFSNFSFKNLSQLASINYDLLSKGWRDDPPSNHNV</sequence>
<keyword evidence="18" id="KW-1185">Reference proteome</keyword>
<dbReference type="Pfam" id="PF00069">
    <property type="entry name" value="Pkinase"/>
    <property type="match status" value="2"/>
</dbReference>
<dbReference type="FunFam" id="1.10.510.10:FF:001418">
    <property type="entry name" value="Serine/threonine protein kinase 15"/>
    <property type="match status" value="1"/>
</dbReference>
<evidence type="ECO:0000256" key="1">
    <source>
        <dbReference type="ARBA" id="ARBA00009903"/>
    </source>
</evidence>
<evidence type="ECO:0000256" key="14">
    <source>
        <dbReference type="SAM" id="MobiDB-lite"/>
    </source>
</evidence>
<dbReference type="EMBL" id="JACTNZ010000008">
    <property type="protein sequence ID" value="KAG5536065.1"/>
    <property type="molecule type" value="Genomic_DNA"/>
</dbReference>
<dbReference type="SUPFAM" id="SSF56112">
    <property type="entry name" value="Protein kinase-like (PK-like)"/>
    <property type="match status" value="1"/>
</dbReference>
<evidence type="ECO:0000256" key="7">
    <source>
        <dbReference type="ARBA" id="ARBA00022741"/>
    </source>
</evidence>
<dbReference type="InterPro" id="IPR058783">
    <property type="entry name" value="IREH1/IRE-like_N"/>
</dbReference>
<dbReference type="InterPro" id="IPR000719">
    <property type="entry name" value="Prot_kinase_dom"/>
</dbReference>
<evidence type="ECO:0000256" key="4">
    <source>
        <dbReference type="ARBA" id="ARBA00022553"/>
    </source>
</evidence>
<keyword evidence="10" id="KW-0862">Zinc</keyword>
<reference evidence="17" key="1">
    <citation type="submission" date="2020-08" db="EMBL/GenBank/DDBJ databases">
        <title>Plant Genome Project.</title>
        <authorList>
            <person name="Zhang R.-G."/>
        </authorList>
    </citation>
    <scope>NUCLEOTIDE SEQUENCE</scope>
    <source>
        <strain evidence="17">WSP0</strain>
        <tissue evidence="17">Leaf</tissue>
    </source>
</reference>
<dbReference type="FunFam" id="3.30.200.20:FF:000147">
    <property type="entry name" value="probable serine/threonine protein kinase IREH1"/>
    <property type="match status" value="1"/>
</dbReference>
<feature type="region of interest" description="Disordered" evidence="14">
    <location>
        <begin position="137"/>
        <end position="264"/>
    </location>
</feature>
<gene>
    <name evidence="17" type="ORF">RHGRI_023750</name>
</gene>
<dbReference type="SMART" id="SM00220">
    <property type="entry name" value="S_TKc"/>
    <property type="match status" value="1"/>
</dbReference>
<dbReference type="GO" id="GO:0005524">
    <property type="term" value="F:ATP binding"/>
    <property type="evidence" value="ECO:0007669"/>
    <property type="project" value="UniProtKB-KW"/>
</dbReference>
<feature type="region of interest" description="Disordered" evidence="14">
    <location>
        <begin position="1"/>
        <end position="114"/>
    </location>
</feature>